<feature type="transmembrane region" description="Helical" evidence="1">
    <location>
        <begin position="12"/>
        <end position="31"/>
    </location>
</feature>
<dbReference type="Gene3D" id="2.130.10.10">
    <property type="entry name" value="YVTN repeat-like/Quinoprotein amine dehydrogenase"/>
    <property type="match status" value="1"/>
</dbReference>
<reference evidence="2 3" key="1">
    <citation type="journal article" date="2013" name="Genome Announc.">
        <title>Draft Genome Sequence of a Benzothiophene-Desulfurizing Bacterium, Gordona terrae Strain C-6.</title>
        <authorList>
            <person name="Wang W."/>
            <person name="Ma T."/>
            <person name="Ren Y."/>
            <person name="Li G."/>
        </authorList>
    </citation>
    <scope>NUCLEOTIDE SEQUENCE [LARGE SCALE GENOMIC DNA]</scope>
    <source>
        <strain evidence="2 3">C-6</strain>
    </source>
</reference>
<evidence type="ECO:0000256" key="1">
    <source>
        <dbReference type="SAM" id="Phobius"/>
    </source>
</evidence>
<dbReference type="RefSeq" id="WP_010843128.1">
    <property type="nucleotide sequence ID" value="NZ_AQPW01000015.1"/>
</dbReference>
<gene>
    <name evidence="2" type="ORF">GTC6_13586</name>
</gene>
<dbReference type="SUPFAM" id="SSF69304">
    <property type="entry name" value="Tricorn protease N-terminal domain"/>
    <property type="match status" value="1"/>
</dbReference>
<dbReference type="Proteomes" id="UP000013569">
    <property type="component" value="Unassembled WGS sequence"/>
</dbReference>
<organism evidence="2 3">
    <name type="scientific">Gordonia terrae C-6</name>
    <dbReference type="NCBI Taxonomy" id="1316928"/>
    <lineage>
        <taxon>Bacteria</taxon>
        <taxon>Bacillati</taxon>
        <taxon>Actinomycetota</taxon>
        <taxon>Actinomycetes</taxon>
        <taxon>Mycobacteriales</taxon>
        <taxon>Gordoniaceae</taxon>
        <taxon>Gordonia</taxon>
    </lineage>
</organism>
<name>R7Y8Y0_9ACTN</name>
<accession>R7Y8Y0</accession>
<dbReference type="InterPro" id="IPR015943">
    <property type="entry name" value="WD40/YVTN_repeat-like_dom_sf"/>
</dbReference>
<keyword evidence="1" id="KW-0812">Transmembrane</keyword>
<protein>
    <submittedName>
        <fullName evidence="2">Uncharacterized protein</fullName>
    </submittedName>
</protein>
<evidence type="ECO:0000313" key="3">
    <source>
        <dbReference type="Proteomes" id="UP000013569"/>
    </source>
</evidence>
<keyword evidence="1" id="KW-0472">Membrane</keyword>
<dbReference type="AlphaFoldDB" id="R7Y8Y0"/>
<proteinExistence type="predicted"/>
<keyword evidence="1" id="KW-1133">Transmembrane helix</keyword>
<dbReference type="EMBL" id="AQPW01000015">
    <property type="protein sequence ID" value="EON32199.1"/>
    <property type="molecule type" value="Genomic_DNA"/>
</dbReference>
<sequence>MGMVDRGRREALVLFALMVTAVLVFGIVTVLNGDEVAGQTSTTRILEPMPTQPDVRWKVDAASLFGSEFTSAGVHVEVATDDIVLVRASPIALGKPGALLALDPDTGRPRWETPRIGWDNGCAMSRDGRLGCTRLLRERGAVVKRITFIGPHTGADEATATIQTAGSSTITRAGDGFVVLTRKIENIAVPEELSDSVRLRVVAGVEEPRDEQVTITRFDSQGRQNWTVRPPINQDRLVVSDAGNLFAVGDWSGGGVTVYRLDTGESLFSAHSRTDDDGHAALTSVVLHPAGFVASSSRPGDYRVEFFDSHGGTTGELAGWRVVPGSFNNPATTVDGDRLSLTSGAAVGIASIRDHALRWETRTSGTQLELMSERYAATQSDDYSHGSPGSQTWTLFDAQTGDQQGQFTVGFGQGFIGFDGTRALFDGEPEADQRPNLPSLTSFDAKTGTQVWRLPPPSPTTRWQVMAGDGTVPTAHR</sequence>
<comment type="caution">
    <text evidence="2">The sequence shown here is derived from an EMBL/GenBank/DDBJ whole genome shotgun (WGS) entry which is preliminary data.</text>
</comment>
<evidence type="ECO:0000313" key="2">
    <source>
        <dbReference type="EMBL" id="EON32199.1"/>
    </source>
</evidence>